<reference evidence="1" key="1">
    <citation type="submission" date="2022-11" db="EMBL/GenBank/DDBJ databases">
        <title>Centuries of genome instability and evolution in soft-shell clam transmissible cancer (bioRxiv).</title>
        <authorList>
            <person name="Hart S.F.M."/>
            <person name="Yonemitsu M.A."/>
            <person name="Giersch R.M."/>
            <person name="Beal B.F."/>
            <person name="Arriagada G."/>
            <person name="Davis B.W."/>
            <person name="Ostrander E.A."/>
            <person name="Goff S.P."/>
            <person name="Metzger M.J."/>
        </authorList>
    </citation>
    <scope>NUCLEOTIDE SEQUENCE</scope>
    <source>
        <strain evidence="1">MELC-2E11</strain>
        <tissue evidence="1">Siphon/mantle</tissue>
    </source>
</reference>
<sequence length="121" mass="13531">MFRRLAGEDINGNLNYVDIPRMLESKMSVIQIGNTNELSDNYCTTGKNIHGGIAYAKGHNFKGVWLLNYTRKLKCPCKNAGLKNLTGFLNRSFFSKTCKSGNSNKDKHLCNHPCVLPSVAY</sequence>
<keyword evidence="2" id="KW-1185">Reference proteome</keyword>
<dbReference type="EMBL" id="CP111018">
    <property type="protein sequence ID" value="WAR10921.1"/>
    <property type="molecule type" value="Genomic_DNA"/>
</dbReference>
<name>A0ABY7EQ31_MYAAR</name>
<gene>
    <name evidence="1" type="ORF">MAR_035997</name>
</gene>
<organism evidence="1 2">
    <name type="scientific">Mya arenaria</name>
    <name type="common">Soft-shell clam</name>
    <dbReference type="NCBI Taxonomy" id="6604"/>
    <lineage>
        <taxon>Eukaryota</taxon>
        <taxon>Metazoa</taxon>
        <taxon>Spiralia</taxon>
        <taxon>Lophotrochozoa</taxon>
        <taxon>Mollusca</taxon>
        <taxon>Bivalvia</taxon>
        <taxon>Autobranchia</taxon>
        <taxon>Heteroconchia</taxon>
        <taxon>Euheterodonta</taxon>
        <taxon>Imparidentia</taxon>
        <taxon>Neoheterodontei</taxon>
        <taxon>Myida</taxon>
        <taxon>Myoidea</taxon>
        <taxon>Myidae</taxon>
        <taxon>Mya</taxon>
    </lineage>
</organism>
<protein>
    <submittedName>
        <fullName evidence="1">Uncharacterized protein</fullName>
    </submittedName>
</protein>
<evidence type="ECO:0000313" key="1">
    <source>
        <dbReference type="EMBL" id="WAR10921.1"/>
    </source>
</evidence>
<proteinExistence type="predicted"/>
<dbReference type="Proteomes" id="UP001164746">
    <property type="component" value="Chromosome 7"/>
</dbReference>
<accession>A0ABY7EQ31</accession>
<evidence type="ECO:0000313" key="2">
    <source>
        <dbReference type="Proteomes" id="UP001164746"/>
    </source>
</evidence>